<dbReference type="InterPro" id="IPR002528">
    <property type="entry name" value="MATE_fam"/>
</dbReference>
<sequence length="112" mass="12630">MGALTFALPCPLEQSVGNGKRPRDLVRSGFWGQEVLHAWDLHAEVMDRPLPCIFLPLYVFTAPLMKLLGQPDDVAQLSGVVARWMIPLHFSYAFQCPLTKFLQCQMENNVTV</sequence>
<evidence type="ECO:0000313" key="3">
    <source>
        <dbReference type="Proteomes" id="UP001345219"/>
    </source>
</evidence>
<evidence type="ECO:0000256" key="1">
    <source>
        <dbReference type="ARBA" id="ARBA00010199"/>
    </source>
</evidence>
<dbReference type="GO" id="GO:0042910">
    <property type="term" value="F:xenobiotic transmembrane transporter activity"/>
    <property type="evidence" value="ECO:0007669"/>
    <property type="project" value="InterPro"/>
</dbReference>
<protein>
    <submittedName>
        <fullName evidence="2">Uncharacterized protein</fullName>
    </submittedName>
</protein>
<proteinExistence type="inferred from homology"/>
<evidence type="ECO:0000313" key="2">
    <source>
        <dbReference type="EMBL" id="KAK4752578.1"/>
    </source>
</evidence>
<gene>
    <name evidence="2" type="ORF">SAY87_021376</name>
</gene>
<dbReference type="PANTHER" id="PTHR11206">
    <property type="entry name" value="MULTIDRUG RESISTANCE PROTEIN"/>
    <property type="match status" value="1"/>
</dbReference>
<dbReference type="Proteomes" id="UP001345219">
    <property type="component" value="Chromosome 16"/>
</dbReference>
<dbReference type="AlphaFoldDB" id="A0AAN7JS04"/>
<reference evidence="2 3" key="1">
    <citation type="journal article" date="2023" name="Hortic Res">
        <title>Pangenome of water caltrop reveals structural variations and asymmetric subgenome divergence after allopolyploidization.</title>
        <authorList>
            <person name="Zhang X."/>
            <person name="Chen Y."/>
            <person name="Wang L."/>
            <person name="Yuan Y."/>
            <person name="Fang M."/>
            <person name="Shi L."/>
            <person name="Lu R."/>
            <person name="Comes H.P."/>
            <person name="Ma Y."/>
            <person name="Chen Y."/>
            <person name="Huang G."/>
            <person name="Zhou Y."/>
            <person name="Zheng Z."/>
            <person name="Qiu Y."/>
        </authorList>
    </citation>
    <scope>NUCLEOTIDE SEQUENCE [LARGE SCALE GENOMIC DNA]</scope>
    <source>
        <tissue evidence="2">Roots</tissue>
    </source>
</reference>
<dbReference type="GO" id="GO:0015297">
    <property type="term" value="F:antiporter activity"/>
    <property type="evidence" value="ECO:0007669"/>
    <property type="project" value="InterPro"/>
</dbReference>
<keyword evidence="3" id="KW-1185">Reference proteome</keyword>
<comment type="caution">
    <text evidence="2">The sequence shown here is derived from an EMBL/GenBank/DDBJ whole genome shotgun (WGS) entry which is preliminary data.</text>
</comment>
<dbReference type="GO" id="GO:0016020">
    <property type="term" value="C:membrane"/>
    <property type="evidence" value="ECO:0007669"/>
    <property type="project" value="InterPro"/>
</dbReference>
<name>A0AAN7JS04_9MYRT</name>
<comment type="similarity">
    <text evidence="1">Belongs to the multi antimicrobial extrusion (MATE) (TC 2.A.66.1) family.</text>
</comment>
<organism evidence="2 3">
    <name type="scientific">Trapa incisa</name>
    <dbReference type="NCBI Taxonomy" id="236973"/>
    <lineage>
        <taxon>Eukaryota</taxon>
        <taxon>Viridiplantae</taxon>
        <taxon>Streptophyta</taxon>
        <taxon>Embryophyta</taxon>
        <taxon>Tracheophyta</taxon>
        <taxon>Spermatophyta</taxon>
        <taxon>Magnoliopsida</taxon>
        <taxon>eudicotyledons</taxon>
        <taxon>Gunneridae</taxon>
        <taxon>Pentapetalae</taxon>
        <taxon>rosids</taxon>
        <taxon>malvids</taxon>
        <taxon>Myrtales</taxon>
        <taxon>Lythraceae</taxon>
        <taxon>Trapa</taxon>
    </lineage>
</organism>
<accession>A0AAN7JS04</accession>
<dbReference type="EMBL" id="JAXIOK010000016">
    <property type="protein sequence ID" value="KAK4752578.1"/>
    <property type="molecule type" value="Genomic_DNA"/>
</dbReference>
<dbReference type="Pfam" id="PF01554">
    <property type="entry name" value="MatE"/>
    <property type="match status" value="1"/>
</dbReference>